<keyword evidence="1" id="KW-0732">Signal</keyword>
<dbReference type="Gene3D" id="1.20.58.1690">
    <property type="match status" value="1"/>
</dbReference>
<protein>
    <submittedName>
        <fullName evidence="3">YARHG domain-containing protein</fullName>
    </submittedName>
</protein>
<gene>
    <name evidence="3" type="ORF">ACFOWA_11640</name>
</gene>
<evidence type="ECO:0000313" key="4">
    <source>
        <dbReference type="Proteomes" id="UP001595789"/>
    </source>
</evidence>
<proteinExistence type="predicted"/>
<feature type="chain" id="PRO_5047067420" evidence="1">
    <location>
        <begin position="22"/>
        <end position="410"/>
    </location>
</feature>
<evidence type="ECO:0000256" key="1">
    <source>
        <dbReference type="SAM" id="SignalP"/>
    </source>
</evidence>
<dbReference type="SMART" id="SM01324">
    <property type="entry name" value="YARHG"/>
    <property type="match status" value="1"/>
</dbReference>
<dbReference type="Proteomes" id="UP001595789">
    <property type="component" value="Unassembled WGS sequence"/>
</dbReference>
<feature type="domain" description="YARHG" evidence="2">
    <location>
        <begin position="186"/>
        <end position="270"/>
    </location>
</feature>
<dbReference type="InterPro" id="IPR038434">
    <property type="entry name" value="YARHG_sf"/>
</dbReference>
<feature type="signal peptide" evidence="1">
    <location>
        <begin position="1"/>
        <end position="21"/>
    </location>
</feature>
<keyword evidence="4" id="KW-1185">Reference proteome</keyword>
<dbReference type="EMBL" id="JBHSBW010000011">
    <property type="protein sequence ID" value="MFC4211840.1"/>
    <property type="molecule type" value="Genomic_DNA"/>
</dbReference>
<evidence type="ECO:0000259" key="2">
    <source>
        <dbReference type="SMART" id="SM01324"/>
    </source>
</evidence>
<comment type="caution">
    <text evidence="3">The sequence shown here is derived from an EMBL/GenBank/DDBJ whole genome shotgun (WGS) entry which is preliminary data.</text>
</comment>
<sequence length="410" mass="48441">MMKNISFFILNLFFVAFASFAQQKTAVKNCPCTIPSEISEWKPQLIKGYDTSAYANNFANSVNGVYIAEDRDSLYQIKIIVDAKSYANFVHFQHLSFSKARLINKHITRCEELPNVHDGGWIGQNIFTPVKAINRQIVASSFFVGENYLRVDKTRFYRLYKCDKESKFGIHDADRQRYYRKVYWKPEGQFTEISPFGFTQKEVKKYNKQQLAEMRNEVYARYNFAFKDGSKWYNHFNNKPDYRWNHFKDVTPFLTQVEKENIKYITAFESADYYDNQFQNDFLTFWEELRKSVLEQNQQQLQSLVQFPFEIDGDLDNMPILKLNSQQFEKIWPLLLQQENYGIDEKGKPVSFLGKSVFNKDDAFTEQMINTRSNSMANFNFEKVNAVWKLNGAYADNELYPKIQNLLNTK</sequence>
<name>A0ABV8PB07_9SPHI</name>
<accession>A0ABV8PB07</accession>
<reference evidence="4" key="1">
    <citation type="journal article" date="2019" name="Int. J. Syst. Evol. Microbiol.">
        <title>The Global Catalogue of Microorganisms (GCM) 10K type strain sequencing project: providing services to taxonomists for standard genome sequencing and annotation.</title>
        <authorList>
            <consortium name="The Broad Institute Genomics Platform"/>
            <consortium name="The Broad Institute Genome Sequencing Center for Infectious Disease"/>
            <person name="Wu L."/>
            <person name="Ma J."/>
        </authorList>
    </citation>
    <scope>NUCLEOTIDE SEQUENCE [LARGE SCALE GENOMIC DNA]</scope>
    <source>
        <strain evidence="4">CCM 8691</strain>
    </source>
</reference>
<dbReference type="InterPro" id="IPR025582">
    <property type="entry name" value="YARHG_dom"/>
</dbReference>
<organism evidence="3 4">
    <name type="scientific">Pedobacter lithocola</name>
    <dbReference type="NCBI Taxonomy" id="1908239"/>
    <lineage>
        <taxon>Bacteria</taxon>
        <taxon>Pseudomonadati</taxon>
        <taxon>Bacteroidota</taxon>
        <taxon>Sphingobacteriia</taxon>
        <taxon>Sphingobacteriales</taxon>
        <taxon>Sphingobacteriaceae</taxon>
        <taxon>Pedobacter</taxon>
    </lineage>
</organism>
<dbReference type="RefSeq" id="WP_378985284.1">
    <property type="nucleotide sequence ID" value="NZ_JBHSBW010000011.1"/>
</dbReference>
<evidence type="ECO:0000313" key="3">
    <source>
        <dbReference type="EMBL" id="MFC4211840.1"/>
    </source>
</evidence>